<reference evidence="1" key="1">
    <citation type="submission" date="2021-01" db="EMBL/GenBank/DDBJ databases">
        <authorList>
            <person name="Corre E."/>
            <person name="Pelletier E."/>
            <person name="Niang G."/>
            <person name="Scheremetjew M."/>
            <person name="Finn R."/>
            <person name="Kale V."/>
            <person name="Holt S."/>
            <person name="Cochrane G."/>
            <person name="Meng A."/>
            <person name="Brown T."/>
            <person name="Cohen L."/>
        </authorList>
    </citation>
    <scope>NUCLEOTIDE SEQUENCE</scope>
    <source>
        <strain evidence="1">CCMP1594</strain>
    </source>
</reference>
<accession>A0A7S4CWR4</accession>
<proteinExistence type="predicted"/>
<dbReference type="AlphaFoldDB" id="A0A7S4CWR4"/>
<organism evidence="1">
    <name type="scientific">Eutreptiella gymnastica</name>
    <dbReference type="NCBI Taxonomy" id="73025"/>
    <lineage>
        <taxon>Eukaryota</taxon>
        <taxon>Discoba</taxon>
        <taxon>Euglenozoa</taxon>
        <taxon>Euglenida</taxon>
        <taxon>Spirocuta</taxon>
        <taxon>Euglenophyceae</taxon>
        <taxon>Eutreptiales</taxon>
        <taxon>Eutreptiaceae</taxon>
        <taxon>Eutreptiella</taxon>
    </lineage>
</organism>
<dbReference type="EMBL" id="HBJA01056124">
    <property type="protein sequence ID" value="CAE0808743.1"/>
    <property type="molecule type" value="Transcribed_RNA"/>
</dbReference>
<evidence type="ECO:0000313" key="1">
    <source>
        <dbReference type="EMBL" id="CAE0808743.1"/>
    </source>
</evidence>
<sequence length="135" mass="14389">MRSFRTLANKQTFKIPQNGSVNRALRPLVARCTGGRKMCGLRNTVCFCGEASGGLALFQEGIHGAHTSTRPPRELPANIEGASTVGFEPATEASSVSVCGCGCVCVVERDRSHIKEERQPGSAGSGVLYRHFGHT</sequence>
<name>A0A7S4CWR4_9EUGL</name>
<gene>
    <name evidence="1" type="ORF">EGYM00163_LOCUS19874</name>
</gene>
<protein>
    <submittedName>
        <fullName evidence="1">Uncharacterized protein</fullName>
    </submittedName>
</protein>